<comment type="caution">
    <text evidence="11">The sequence shown here is derived from an EMBL/GenBank/DDBJ whole genome shotgun (WGS) entry which is preliminary data.</text>
</comment>
<evidence type="ECO:0000256" key="6">
    <source>
        <dbReference type="ARBA" id="ARBA00022786"/>
    </source>
</evidence>
<keyword evidence="3" id="KW-0479">Metal-binding</keyword>
<keyword evidence="5 8" id="KW-0863">Zinc-finger</keyword>
<feature type="domain" description="C2H2-type" evidence="9">
    <location>
        <begin position="58"/>
        <end position="86"/>
    </location>
</feature>
<dbReference type="InterPro" id="IPR013087">
    <property type="entry name" value="Znf_C2H2_type"/>
</dbReference>
<dbReference type="PANTHER" id="PTHR22770:SF13">
    <property type="entry name" value="RING-TYPE DOMAIN-CONTAINING PROTEIN"/>
    <property type="match status" value="1"/>
</dbReference>
<protein>
    <recommendedName>
        <fullName evidence="13">RING-type domain-containing protein</fullName>
    </recommendedName>
</protein>
<dbReference type="Pfam" id="PF22191">
    <property type="entry name" value="IBR_1"/>
    <property type="match status" value="1"/>
</dbReference>
<gene>
    <name evidence="11" type="ORF">DUNSADRAFT_11573</name>
</gene>
<keyword evidence="12" id="KW-1185">Reference proteome</keyword>
<evidence type="ECO:0008006" key="13">
    <source>
        <dbReference type="Google" id="ProtNLM"/>
    </source>
</evidence>
<evidence type="ECO:0000256" key="8">
    <source>
        <dbReference type="PROSITE-ProRule" id="PRU00042"/>
    </source>
</evidence>
<proteinExistence type="predicted"/>
<reference evidence="11" key="1">
    <citation type="submission" date="2017-08" db="EMBL/GenBank/DDBJ databases">
        <authorList>
            <person name="Polle J.E."/>
            <person name="Barry K."/>
            <person name="Cushman J."/>
            <person name="Schmutz J."/>
            <person name="Tran D."/>
            <person name="Hathwaick L.T."/>
            <person name="Yim W.C."/>
            <person name="Jenkins J."/>
            <person name="Mckie-Krisberg Z.M."/>
            <person name="Prochnik S."/>
            <person name="Lindquist E."/>
            <person name="Dockter R.B."/>
            <person name="Adam C."/>
            <person name="Molina H."/>
            <person name="Bunkerborg J."/>
            <person name="Jin E."/>
            <person name="Buchheim M."/>
            <person name="Magnuson J."/>
        </authorList>
    </citation>
    <scope>NUCLEOTIDE SEQUENCE</scope>
    <source>
        <strain evidence="11">CCAP 19/18</strain>
    </source>
</reference>
<keyword evidence="2" id="KW-0808">Transferase</keyword>
<evidence type="ECO:0000256" key="4">
    <source>
        <dbReference type="ARBA" id="ARBA00022737"/>
    </source>
</evidence>
<evidence type="ECO:0000256" key="3">
    <source>
        <dbReference type="ARBA" id="ARBA00022723"/>
    </source>
</evidence>
<evidence type="ECO:0000256" key="5">
    <source>
        <dbReference type="ARBA" id="ARBA00022771"/>
    </source>
</evidence>
<dbReference type="PANTHER" id="PTHR22770">
    <property type="entry name" value="UBIQUITIN CONJUGATING ENZYME 7 INTERACTING PROTEIN-RELATED"/>
    <property type="match status" value="1"/>
</dbReference>
<evidence type="ECO:0000256" key="7">
    <source>
        <dbReference type="ARBA" id="ARBA00022833"/>
    </source>
</evidence>
<keyword evidence="7" id="KW-0862">Zinc</keyword>
<evidence type="ECO:0000256" key="1">
    <source>
        <dbReference type="ARBA" id="ARBA00004906"/>
    </source>
</evidence>
<keyword evidence="4" id="KW-0677">Repeat</keyword>
<dbReference type="InterPro" id="IPR051628">
    <property type="entry name" value="LUBAC_E3_Ligases"/>
</dbReference>
<sequence length="88" mass="10007">MPRWHEGRTCQQFQEMISTNNKSEQWISQNTRKCGSCRAPFFKLDGCNHLQCGACKKDLCNLCGETFPDASTTYSHLRARHGGYFTAA</sequence>
<dbReference type="PROSITE" id="PS50157">
    <property type="entry name" value="ZINC_FINGER_C2H2_2"/>
    <property type="match status" value="1"/>
</dbReference>
<evidence type="ECO:0000259" key="10">
    <source>
        <dbReference type="PROSITE" id="PS51873"/>
    </source>
</evidence>
<dbReference type="SUPFAM" id="SSF57850">
    <property type="entry name" value="RING/U-box"/>
    <property type="match status" value="1"/>
</dbReference>
<evidence type="ECO:0000313" key="12">
    <source>
        <dbReference type="Proteomes" id="UP000815325"/>
    </source>
</evidence>
<keyword evidence="6" id="KW-0833">Ubl conjugation pathway</keyword>
<evidence type="ECO:0000259" key="9">
    <source>
        <dbReference type="PROSITE" id="PS50157"/>
    </source>
</evidence>
<dbReference type="Proteomes" id="UP000815325">
    <property type="component" value="Unassembled WGS sequence"/>
</dbReference>
<evidence type="ECO:0000256" key="2">
    <source>
        <dbReference type="ARBA" id="ARBA00022679"/>
    </source>
</evidence>
<name>A0ABQ7FRR8_DUNSA</name>
<organism evidence="11 12">
    <name type="scientific">Dunaliella salina</name>
    <name type="common">Green alga</name>
    <name type="synonym">Protococcus salinus</name>
    <dbReference type="NCBI Taxonomy" id="3046"/>
    <lineage>
        <taxon>Eukaryota</taxon>
        <taxon>Viridiplantae</taxon>
        <taxon>Chlorophyta</taxon>
        <taxon>core chlorophytes</taxon>
        <taxon>Chlorophyceae</taxon>
        <taxon>CS clade</taxon>
        <taxon>Chlamydomonadales</taxon>
        <taxon>Dunaliellaceae</taxon>
        <taxon>Dunaliella</taxon>
    </lineage>
</organism>
<comment type="pathway">
    <text evidence="1">Protein modification; protein ubiquitination.</text>
</comment>
<evidence type="ECO:0000313" key="11">
    <source>
        <dbReference type="EMBL" id="KAF5825331.1"/>
    </source>
</evidence>
<dbReference type="PROSITE" id="PS51873">
    <property type="entry name" value="TRIAD"/>
    <property type="match status" value="1"/>
</dbReference>
<feature type="domain" description="RING-type" evidence="10">
    <location>
        <begin position="1"/>
        <end position="88"/>
    </location>
</feature>
<accession>A0ABQ7FRR8</accession>
<dbReference type="Gene3D" id="1.20.120.1750">
    <property type="match status" value="1"/>
</dbReference>
<dbReference type="InterPro" id="IPR044066">
    <property type="entry name" value="TRIAD_supradom"/>
</dbReference>
<dbReference type="EMBL" id="MU073720">
    <property type="protein sequence ID" value="KAF5825331.1"/>
    <property type="molecule type" value="Genomic_DNA"/>
</dbReference>
<dbReference type="PROSITE" id="PS00028">
    <property type="entry name" value="ZINC_FINGER_C2H2_1"/>
    <property type="match status" value="1"/>
</dbReference>